<organism evidence="4 5">
    <name type="scientific">Flaviramulus multivorans</name>
    <dbReference type="NCBI Taxonomy" id="1304750"/>
    <lineage>
        <taxon>Bacteria</taxon>
        <taxon>Pseudomonadati</taxon>
        <taxon>Bacteroidota</taxon>
        <taxon>Flavobacteriia</taxon>
        <taxon>Flavobacteriales</taxon>
        <taxon>Flavobacteriaceae</taxon>
        <taxon>Flaviramulus</taxon>
    </lineage>
</organism>
<dbReference type="RefSeq" id="WP_237230442.1">
    <property type="nucleotide sequence ID" value="NZ_JAKKDV010000001.1"/>
</dbReference>
<proteinExistence type="inferred from homology"/>
<evidence type="ECO:0000256" key="1">
    <source>
        <dbReference type="ARBA" id="ARBA00006429"/>
    </source>
</evidence>
<reference evidence="4 5" key="1">
    <citation type="submission" date="2022-01" db="EMBL/GenBank/DDBJ databases">
        <title>Draft genome sequence of Sabulilitoribacter multivorans KCTC 32326.</title>
        <authorList>
            <person name="Oh J.-S."/>
        </authorList>
    </citation>
    <scope>NUCLEOTIDE SEQUENCE [LARGE SCALE GENOMIC DNA]</scope>
    <source>
        <strain evidence="4 5">M-M16</strain>
    </source>
</reference>
<dbReference type="PANTHER" id="PTHR33607:SF2">
    <property type="entry name" value="ENDONUCLEASE-1"/>
    <property type="match status" value="1"/>
</dbReference>
<evidence type="ECO:0000313" key="4">
    <source>
        <dbReference type="EMBL" id="MCF7559776.1"/>
    </source>
</evidence>
<name>A0ABS9IGY0_9FLAO</name>
<dbReference type="EMBL" id="JAKKDV010000001">
    <property type="protein sequence ID" value="MCF7559776.1"/>
    <property type="molecule type" value="Genomic_DNA"/>
</dbReference>
<comment type="caution">
    <text evidence="4">The sequence shown here is derived from an EMBL/GenBank/DDBJ whole genome shotgun (WGS) entry which is preliminary data.</text>
</comment>
<keyword evidence="2" id="KW-0540">Nuclease</keyword>
<sequence length="261" mass="30086">MNKYKILILFSLLLINCSNPDDNRAPAKEEEPAQINFNLPSSVQSYYSDITFFEDADLLFNELEAHVTLNHTTILSYGQRHQYLYNADADLNNTDNVTLMYSGESRYWREYTSSSNNYTPQTFNTEHIFPQSMLSAEDAVTDLHHLRVCDDDVNSNRSNYPFLDGSGTYKLDGTRWYPGDEWRGDVARMVMYLNIRYGENFNKVGGISLFLKWNIEDPVSAFEVQRNEVIYAAQGNRNPFIDNPYLATLIWGGSADAENKW</sequence>
<dbReference type="Proteomes" id="UP001200022">
    <property type="component" value="Unassembled WGS sequence"/>
</dbReference>
<dbReference type="InterPro" id="IPR007346">
    <property type="entry name" value="Endonuclease-I"/>
</dbReference>
<dbReference type="GO" id="GO:0004519">
    <property type="term" value="F:endonuclease activity"/>
    <property type="evidence" value="ECO:0007669"/>
    <property type="project" value="UniProtKB-KW"/>
</dbReference>
<evidence type="ECO:0000313" key="5">
    <source>
        <dbReference type="Proteomes" id="UP001200022"/>
    </source>
</evidence>
<keyword evidence="3" id="KW-0378">Hydrolase</keyword>
<keyword evidence="5" id="KW-1185">Reference proteome</keyword>
<keyword evidence="4" id="KW-0255">Endonuclease</keyword>
<accession>A0ABS9IGY0</accession>
<dbReference type="Pfam" id="PF04231">
    <property type="entry name" value="Endonuclease_1"/>
    <property type="match status" value="1"/>
</dbReference>
<gene>
    <name evidence="4" type="ORF">L3X39_03935</name>
</gene>
<evidence type="ECO:0000256" key="3">
    <source>
        <dbReference type="ARBA" id="ARBA00022801"/>
    </source>
</evidence>
<dbReference type="InterPro" id="IPR044925">
    <property type="entry name" value="His-Me_finger_sf"/>
</dbReference>
<evidence type="ECO:0000256" key="2">
    <source>
        <dbReference type="ARBA" id="ARBA00022722"/>
    </source>
</evidence>
<protein>
    <submittedName>
        <fullName evidence="4">Endonuclease</fullName>
    </submittedName>
</protein>
<dbReference type="SUPFAM" id="SSF54060">
    <property type="entry name" value="His-Me finger endonucleases"/>
    <property type="match status" value="1"/>
</dbReference>
<dbReference type="PANTHER" id="PTHR33607">
    <property type="entry name" value="ENDONUCLEASE-1"/>
    <property type="match status" value="1"/>
</dbReference>
<comment type="similarity">
    <text evidence="1">Belongs to the EndA/NucM nuclease family.</text>
</comment>